<comment type="caution">
    <text evidence="8">The sequence shown here is derived from an EMBL/GenBank/DDBJ whole genome shotgun (WGS) entry which is preliminary data.</text>
</comment>
<dbReference type="AlphaFoldDB" id="A0A1D1V8E4"/>
<evidence type="ECO:0000256" key="5">
    <source>
        <dbReference type="ARBA" id="ARBA00049014"/>
    </source>
</evidence>
<gene>
    <name evidence="8" type="primary">RvY_09182</name>
    <name evidence="8" type="synonym">RvY_09182.1</name>
    <name evidence="8" type="ORF">RvY_09182-1</name>
</gene>
<keyword evidence="2" id="KW-0547">Nucleotide-binding</keyword>
<evidence type="ECO:0000313" key="9">
    <source>
        <dbReference type="Proteomes" id="UP000186922"/>
    </source>
</evidence>
<dbReference type="Proteomes" id="UP000186922">
    <property type="component" value="Unassembled WGS sequence"/>
</dbReference>
<dbReference type="OrthoDB" id="10252354at2759"/>
<evidence type="ECO:0000256" key="2">
    <source>
        <dbReference type="ARBA" id="ARBA00022741"/>
    </source>
</evidence>
<dbReference type="SUPFAM" id="SSF56112">
    <property type="entry name" value="Protein kinase-like (PK-like)"/>
    <property type="match status" value="1"/>
</dbReference>
<comment type="catalytic activity">
    <reaction evidence="7">
        <text>L-tyrosyl-[protein] + ATP = O-phospho-L-tyrosyl-[protein] + ADP + H(+)</text>
        <dbReference type="Rhea" id="RHEA:10596"/>
        <dbReference type="Rhea" id="RHEA-COMP:10136"/>
        <dbReference type="Rhea" id="RHEA-COMP:20101"/>
        <dbReference type="ChEBI" id="CHEBI:15378"/>
        <dbReference type="ChEBI" id="CHEBI:30616"/>
        <dbReference type="ChEBI" id="CHEBI:46858"/>
        <dbReference type="ChEBI" id="CHEBI:61978"/>
        <dbReference type="ChEBI" id="CHEBI:456216"/>
        <dbReference type="EC" id="2.7.12.2"/>
    </reaction>
</comment>
<evidence type="ECO:0000256" key="4">
    <source>
        <dbReference type="ARBA" id="ARBA00022840"/>
    </source>
</evidence>
<evidence type="ECO:0000313" key="8">
    <source>
        <dbReference type="EMBL" id="GAU97969.1"/>
    </source>
</evidence>
<dbReference type="GO" id="GO:0004708">
    <property type="term" value="F:MAP kinase kinase activity"/>
    <property type="evidence" value="ECO:0007669"/>
    <property type="project" value="UniProtKB-EC"/>
</dbReference>
<evidence type="ECO:0000256" key="7">
    <source>
        <dbReference type="ARBA" id="ARBA00051693"/>
    </source>
</evidence>
<dbReference type="EMBL" id="BDGG01000004">
    <property type="protein sequence ID" value="GAU97969.1"/>
    <property type="molecule type" value="Genomic_DNA"/>
</dbReference>
<evidence type="ECO:0000256" key="3">
    <source>
        <dbReference type="ARBA" id="ARBA00022777"/>
    </source>
</evidence>
<dbReference type="InterPro" id="IPR011009">
    <property type="entry name" value="Kinase-like_dom_sf"/>
</dbReference>
<protein>
    <recommendedName>
        <fullName evidence="10">Protein kinase domain-containing protein</fullName>
    </recommendedName>
</protein>
<keyword evidence="3" id="KW-0418">Kinase</keyword>
<proteinExistence type="predicted"/>
<reference evidence="8 9" key="1">
    <citation type="journal article" date="2016" name="Nat. Commun.">
        <title>Extremotolerant tardigrade genome and improved radiotolerance of human cultured cells by tardigrade-unique protein.</title>
        <authorList>
            <person name="Hashimoto T."/>
            <person name="Horikawa D.D."/>
            <person name="Saito Y."/>
            <person name="Kuwahara H."/>
            <person name="Kozuka-Hata H."/>
            <person name="Shin-I T."/>
            <person name="Minakuchi Y."/>
            <person name="Ohishi K."/>
            <person name="Motoyama A."/>
            <person name="Aizu T."/>
            <person name="Enomoto A."/>
            <person name="Kondo K."/>
            <person name="Tanaka S."/>
            <person name="Hara Y."/>
            <person name="Koshikawa S."/>
            <person name="Sagara H."/>
            <person name="Miura T."/>
            <person name="Yokobori S."/>
            <person name="Miyagawa K."/>
            <person name="Suzuki Y."/>
            <person name="Kubo T."/>
            <person name="Oyama M."/>
            <person name="Kohara Y."/>
            <person name="Fujiyama A."/>
            <person name="Arakawa K."/>
            <person name="Katayama T."/>
            <person name="Toyoda A."/>
            <person name="Kunieda T."/>
        </authorList>
    </citation>
    <scope>NUCLEOTIDE SEQUENCE [LARGE SCALE GENOMIC DNA]</scope>
    <source>
        <strain evidence="8 9">YOKOZUNA-1</strain>
    </source>
</reference>
<dbReference type="STRING" id="947166.A0A1D1V8E4"/>
<dbReference type="PANTHER" id="PTHR48013:SF9">
    <property type="entry name" value="DUAL SPECIFICITY MITOGEN-ACTIVATED PROTEIN KINASE KINASE 5"/>
    <property type="match status" value="1"/>
</dbReference>
<evidence type="ECO:0008006" key="10">
    <source>
        <dbReference type="Google" id="ProtNLM"/>
    </source>
</evidence>
<comment type="catalytic activity">
    <reaction evidence="5">
        <text>L-seryl-[protein] + ATP = O-phospho-L-seryl-[protein] + ADP + H(+)</text>
        <dbReference type="Rhea" id="RHEA:17989"/>
        <dbReference type="Rhea" id="RHEA-COMP:9863"/>
        <dbReference type="Rhea" id="RHEA-COMP:11604"/>
        <dbReference type="ChEBI" id="CHEBI:15378"/>
        <dbReference type="ChEBI" id="CHEBI:29999"/>
        <dbReference type="ChEBI" id="CHEBI:30616"/>
        <dbReference type="ChEBI" id="CHEBI:83421"/>
        <dbReference type="ChEBI" id="CHEBI:456216"/>
        <dbReference type="EC" id="2.7.12.2"/>
    </reaction>
</comment>
<organism evidence="8 9">
    <name type="scientific">Ramazzottius varieornatus</name>
    <name type="common">Water bear</name>
    <name type="synonym">Tardigrade</name>
    <dbReference type="NCBI Taxonomy" id="947166"/>
    <lineage>
        <taxon>Eukaryota</taxon>
        <taxon>Metazoa</taxon>
        <taxon>Ecdysozoa</taxon>
        <taxon>Tardigrada</taxon>
        <taxon>Eutardigrada</taxon>
        <taxon>Parachela</taxon>
        <taxon>Hypsibioidea</taxon>
        <taxon>Ramazzottiidae</taxon>
        <taxon>Ramazzottius</taxon>
    </lineage>
</organism>
<dbReference type="GO" id="GO:0005524">
    <property type="term" value="F:ATP binding"/>
    <property type="evidence" value="ECO:0007669"/>
    <property type="project" value="UniProtKB-KW"/>
</dbReference>
<keyword evidence="4" id="KW-0067">ATP-binding</keyword>
<keyword evidence="9" id="KW-1185">Reference proteome</keyword>
<evidence type="ECO:0000256" key="1">
    <source>
        <dbReference type="ARBA" id="ARBA00022679"/>
    </source>
</evidence>
<keyword evidence="1" id="KW-0808">Transferase</keyword>
<dbReference type="PANTHER" id="PTHR48013">
    <property type="entry name" value="DUAL SPECIFICITY MITOGEN-ACTIVATED PROTEIN KINASE KINASE 5-RELATED"/>
    <property type="match status" value="1"/>
</dbReference>
<sequence>MQQVVGGVSIRSQYSHENSIRGFPTPQPAPSLPAEGFTDEFRDFISLCCKKKAEERPKYVDLLKHPFISRFHDAPLDISQFAISVIDG</sequence>
<comment type="catalytic activity">
    <reaction evidence="6">
        <text>L-threonyl-[protein] + ATP = O-phospho-L-threonyl-[protein] + ADP + H(+)</text>
        <dbReference type="Rhea" id="RHEA:46608"/>
        <dbReference type="Rhea" id="RHEA-COMP:11060"/>
        <dbReference type="Rhea" id="RHEA-COMP:11605"/>
        <dbReference type="ChEBI" id="CHEBI:15378"/>
        <dbReference type="ChEBI" id="CHEBI:30013"/>
        <dbReference type="ChEBI" id="CHEBI:30616"/>
        <dbReference type="ChEBI" id="CHEBI:61977"/>
        <dbReference type="ChEBI" id="CHEBI:456216"/>
        <dbReference type="EC" id="2.7.12.2"/>
    </reaction>
</comment>
<dbReference type="Gene3D" id="1.10.510.10">
    <property type="entry name" value="Transferase(Phosphotransferase) domain 1"/>
    <property type="match status" value="1"/>
</dbReference>
<evidence type="ECO:0000256" key="6">
    <source>
        <dbReference type="ARBA" id="ARBA00049299"/>
    </source>
</evidence>
<accession>A0A1D1V8E4</accession>
<name>A0A1D1V8E4_RAMVA</name>